<proteinExistence type="predicted"/>
<dbReference type="EMBL" id="CP109965">
    <property type="protein sequence ID" value="WAJ70398.1"/>
    <property type="molecule type" value="Genomic_DNA"/>
</dbReference>
<sequence length="322" mass="36705">MLFATNRTPRESNRSKKNRNISFSKQTTRPTLDMFFCEREHPSKYTEIGSPAFFERLKKLSKNMQILLYIHGFNNTPEEDIFPDAEKLQTLINQLKGEHFALVVPLIWPCDDDCFVAFLDDYWDDQKAADASGLAFARVLSKFDIWRASEAKKVNPCTRRVNILAHSMGNRVLRNAFASWAKHDHRGAAPLLFRNIFMMAPDVVNQCLEPGESAAVLPQCARNLVVYFANDDLAMPASKLANLKCKSVSRRLGMTGLERLDKVPKNVYEVDCDNFNNFFDLKGHHYFTEKNNVISPALTHLLTVMETGRMPSEARSIILAKP</sequence>
<dbReference type="GO" id="GO:0016787">
    <property type="term" value="F:hydrolase activity"/>
    <property type="evidence" value="ECO:0007669"/>
    <property type="project" value="UniProtKB-KW"/>
</dbReference>
<gene>
    <name evidence="2" type="ORF">OLW01_00860</name>
</gene>
<dbReference type="Pfam" id="PF05990">
    <property type="entry name" value="DUF900"/>
    <property type="match status" value="1"/>
</dbReference>
<keyword evidence="3" id="KW-1185">Reference proteome</keyword>
<reference evidence="2" key="1">
    <citation type="submission" date="2022-10" db="EMBL/GenBank/DDBJ databases">
        <title>Catenovulum adriacola sp. nov. isolated in the Harbour of Susak.</title>
        <authorList>
            <person name="Schoch T."/>
            <person name="Reich S.J."/>
            <person name="Stoeferle S."/>
            <person name="Flaiz M."/>
            <person name="Kazda M."/>
            <person name="Riedel C.U."/>
            <person name="Duerre P."/>
        </authorList>
    </citation>
    <scope>NUCLEOTIDE SEQUENCE</scope>
    <source>
        <strain evidence="2">TS8</strain>
    </source>
</reference>
<protein>
    <submittedName>
        <fullName evidence="2">Alpha/beta hydrolase</fullName>
    </submittedName>
</protein>
<evidence type="ECO:0000313" key="3">
    <source>
        <dbReference type="Proteomes" id="UP001163726"/>
    </source>
</evidence>
<organism evidence="2 3">
    <name type="scientific">Catenovulum adriaticum</name>
    <dbReference type="NCBI Taxonomy" id="2984846"/>
    <lineage>
        <taxon>Bacteria</taxon>
        <taxon>Pseudomonadati</taxon>
        <taxon>Pseudomonadota</taxon>
        <taxon>Gammaproteobacteria</taxon>
        <taxon>Alteromonadales</taxon>
        <taxon>Alteromonadaceae</taxon>
        <taxon>Catenovulum</taxon>
    </lineage>
</organism>
<dbReference type="RefSeq" id="WP_268074703.1">
    <property type="nucleotide sequence ID" value="NZ_CP109965.1"/>
</dbReference>
<evidence type="ECO:0000313" key="2">
    <source>
        <dbReference type="EMBL" id="WAJ70398.1"/>
    </source>
</evidence>
<evidence type="ECO:0000256" key="1">
    <source>
        <dbReference type="SAM" id="MobiDB-lite"/>
    </source>
</evidence>
<name>A0ABY7ALG4_9ALTE</name>
<feature type="region of interest" description="Disordered" evidence="1">
    <location>
        <begin position="1"/>
        <end position="23"/>
    </location>
</feature>
<dbReference type="Proteomes" id="UP001163726">
    <property type="component" value="Chromosome"/>
</dbReference>
<dbReference type="InterPro" id="IPR010297">
    <property type="entry name" value="DUF900_hydrolase"/>
</dbReference>
<keyword evidence="2" id="KW-0378">Hydrolase</keyword>
<accession>A0ABY7ALG4</accession>